<feature type="region of interest" description="Disordered" evidence="5">
    <location>
        <begin position="640"/>
        <end position="659"/>
    </location>
</feature>
<evidence type="ECO:0000256" key="4">
    <source>
        <dbReference type="ARBA" id="ARBA00023134"/>
    </source>
</evidence>
<dbReference type="CDD" id="cd01876">
    <property type="entry name" value="YihA_EngB"/>
    <property type="match status" value="1"/>
</dbReference>
<dbReference type="OMA" id="YTIPYFP"/>
<feature type="compositionally biased region" description="Pro residues" evidence="5">
    <location>
        <begin position="649"/>
        <end position="659"/>
    </location>
</feature>
<organism evidence="7 8">
    <name type="scientific">Leptomonas pyrrhocoris</name>
    <name type="common">Firebug parasite</name>
    <dbReference type="NCBI Taxonomy" id="157538"/>
    <lineage>
        <taxon>Eukaryota</taxon>
        <taxon>Discoba</taxon>
        <taxon>Euglenozoa</taxon>
        <taxon>Kinetoplastea</taxon>
        <taxon>Metakinetoplastina</taxon>
        <taxon>Trypanosomatida</taxon>
        <taxon>Trypanosomatidae</taxon>
        <taxon>Leishmaniinae</taxon>
        <taxon>Leptomonas</taxon>
    </lineage>
</organism>
<keyword evidence="3" id="KW-0460">Magnesium</keyword>
<dbReference type="InterPro" id="IPR006073">
    <property type="entry name" value="GTP-bd"/>
</dbReference>
<dbReference type="Proteomes" id="UP000037923">
    <property type="component" value="Unassembled WGS sequence"/>
</dbReference>
<dbReference type="GO" id="GO:0046872">
    <property type="term" value="F:metal ion binding"/>
    <property type="evidence" value="ECO:0007669"/>
    <property type="project" value="UniProtKB-KW"/>
</dbReference>
<gene>
    <name evidence="7" type="ORF">ABB37_00495</name>
</gene>
<evidence type="ECO:0000313" key="8">
    <source>
        <dbReference type="Proteomes" id="UP000037923"/>
    </source>
</evidence>
<feature type="compositionally biased region" description="Basic and acidic residues" evidence="5">
    <location>
        <begin position="364"/>
        <end position="376"/>
    </location>
</feature>
<feature type="domain" description="G" evidence="6">
    <location>
        <begin position="110"/>
        <end position="229"/>
    </location>
</feature>
<evidence type="ECO:0000256" key="5">
    <source>
        <dbReference type="SAM" id="MobiDB-lite"/>
    </source>
</evidence>
<dbReference type="VEuPathDB" id="TriTrypDB:LpyrH10_01_4950"/>
<dbReference type="GeneID" id="26900792"/>
<dbReference type="SUPFAM" id="SSF52540">
    <property type="entry name" value="P-loop containing nucleoside triphosphate hydrolases"/>
    <property type="match status" value="1"/>
</dbReference>
<dbReference type="PANTHER" id="PTHR11649:SF72">
    <property type="entry name" value="G DOMAIN-CONTAINING PROTEIN"/>
    <property type="match status" value="1"/>
</dbReference>
<feature type="region of interest" description="Disordered" evidence="5">
    <location>
        <begin position="398"/>
        <end position="428"/>
    </location>
</feature>
<keyword evidence="1" id="KW-0479">Metal-binding</keyword>
<dbReference type="PANTHER" id="PTHR11649">
    <property type="entry name" value="MSS1/TRME-RELATED GTP-BINDING PROTEIN"/>
    <property type="match status" value="1"/>
</dbReference>
<dbReference type="InterPro" id="IPR027417">
    <property type="entry name" value="P-loop_NTPase"/>
</dbReference>
<keyword evidence="4" id="KW-0342">GTP-binding</keyword>
<accession>A0A0M9GAK3</accession>
<feature type="compositionally biased region" description="Acidic residues" evidence="5">
    <location>
        <begin position="354"/>
        <end position="363"/>
    </location>
</feature>
<protein>
    <recommendedName>
        <fullName evidence="6">G domain-containing protein</fullName>
    </recommendedName>
</protein>
<dbReference type="AlphaFoldDB" id="A0A0M9GAK3"/>
<evidence type="ECO:0000259" key="6">
    <source>
        <dbReference type="Pfam" id="PF01926"/>
    </source>
</evidence>
<evidence type="ECO:0000256" key="1">
    <source>
        <dbReference type="ARBA" id="ARBA00022723"/>
    </source>
</evidence>
<dbReference type="RefSeq" id="XP_015664706.1">
    <property type="nucleotide sequence ID" value="XM_015796698.1"/>
</dbReference>
<dbReference type="EMBL" id="LGTL01000001">
    <property type="protein sequence ID" value="KPA86267.1"/>
    <property type="molecule type" value="Genomic_DNA"/>
</dbReference>
<dbReference type="GO" id="GO:0005525">
    <property type="term" value="F:GTP binding"/>
    <property type="evidence" value="ECO:0007669"/>
    <property type="project" value="UniProtKB-KW"/>
</dbReference>
<comment type="caution">
    <text evidence="7">The sequence shown here is derived from an EMBL/GenBank/DDBJ whole genome shotgun (WGS) entry which is preliminary data.</text>
</comment>
<dbReference type="Pfam" id="PF01926">
    <property type="entry name" value="MMR_HSR1"/>
    <property type="match status" value="1"/>
</dbReference>
<proteinExistence type="predicted"/>
<feature type="region of interest" description="Disordered" evidence="5">
    <location>
        <begin position="354"/>
        <end position="376"/>
    </location>
</feature>
<dbReference type="Gene3D" id="3.40.50.300">
    <property type="entry name" value="P-loop containing nucleotide triphosphate hydrolases"/>
    <property type="match status" value="1"/>
</dbReference>
<keyword evidence="8" id="KW-1185">Reference proteome</keyword>
<dbReference type="OrthoDB" id="391988at2759"/>
<evidence type="ECO:0000313" key="7">
    <source>
        <dbReference type="EMBL" id="KPA86267.1"/>
    </source>
</evidence>
<reference evidence="7 8" key="1">
    <citation type="submission" date="2015-07" db="EMBL/GenBank/DDBJ databases">
        <title>High-quality genome of monoxenous trypanosomatid Leptomonas pyrrhocoris.</title>
        <authorList>
            <person name="Flegontov P."/>
            <person name="Butenko A."/>
            <person name="Firsov S."/>
            <person name="Vlcek C."/>
            <person name="Logacheva M.D."/>
            <person name="Field M."/>
            <person name="Filatov D."/>
            <person name="Flegontova O."/>
            <person name="Gerasimov E."/>
            <person name="Jackson A.P."/>
            <person name="Kelly S."/>
            <person name="Opperdoes F."/>
            <person name="O'Reilly A."/>
            <person name="Votypka J."/>
            <person name="Yurchenko V."/>
            <person name="Lukes J."/>
        </authorList>
    </citation>
    <scope>NUCLEOTIDE SEQUENCE [LARGE SCALE GENOMIC DNA]</scope>
    <source>
        <strain evidence="7">H10</strain>
    </source>
</reference>
<evidence type="ECO:0000256" key="2">
    <source>
        <dbReference type="ARBA" id="ARBA00022741"/>
    </source>
</evidence>
<dbReference type="InterPro" id="IPR030393">
    <property type="entry name" value="G_ENGB_dom"/>
</dbReference>
<evidence type="ECO:0000256" key="3">
    <source>
        <dbReference type="ARBA" id="ARBA00022842"/>
    </source>
</evidence>
<sequence>MICRTLQRLCNAALTDSVATHSAGSRGLHRSKAAVQEQLKHRLRQRRQQRGRNIAAKEAEVQRSIEGVTSSRDLLVSQLADQIFSRGHRHVASATHVGFVPDGNPATPLVAIAGRERCGKTSLLRSLFRSASEVGRSNRQLRRDAMNFFNVGDVFNVVDLPGCGGTSVPWSAVLQHAVLLRNFARCQPSLKMLYYCMDVHYKHGVYIQDIDLLRFLAREVPNFTIVITKADQINDRAIRTVHMADIHKELLYNDIHHPVLVTSAFHMGGVDTLRYDMAMNCLHALPTDRLTLTEARRLSARLFSQKELSTIRPLAIAPSFVEDERQAWLEDIRLTEQQDEGEAFVPMYNGEAQAEDINDDGNDGVDRDDHTGPHYRPEEAADLEYSEAESAMFAHSTAGATRGREEGNDPTAAAQETTSLSSHELRADTDLPDMIKSLVTSSSTAIPVVFDDPVTQVAYERVVKTLRNKALLRYIDVTSPWRNPLRWPRNVVPTKHPKSNIMRCPEAPENPYLFQSQFVAPRADMYFRRPNIGARKSSQKGKYEADRPLAFLVKNYTIPYFPDIVDTAMQPTPWAFLGSREAYYERNSGRQLGVRLLSYATDGTMNPLSDTPAPAQPALTKEVQRLETTRYGAAIAMLTPPELQTETPPSHPPSAAPIG</sequence>
<name>A0A0M9GAK3_LEPPY</name>
<keyword evidence="2" id="KW-0547">Nucleotide-binding</keyword>